<dbReference type="PANTHER" id="PTHR37940">
    <property type="entry name" value="LYSINE--TRNA LIGASE"/>
    <property type="match status" value="1"/>
</dbReference>
<evidence type="ECO:0000313" key="2">
    <source>
        <dbReference type="EMBL" id="GAG02204.1"/>
    </source>
</evidence>
<dbReference type="GO" id="GO:0005737">
    <property type="term" value="C:cytoplasm"/>
    <property type="evidence" value="ECO:0007669"/>
    <property type="project" value="InterPro"/>
</dbReference>
<dbReference type="PANTHER" id="PTHR37940:SF1">
    <property type="entry name" value="LYSINE--TRNA LIGASE"/>
    <property type="match status" value="1"/>
</dbReference>
<dbReference type="EMBL" id="BARS01027901">
    <property type="protein sequence ID" value="GAG02204.1"/>
    <property type="molecule type" value="Genomic_DNA"/>
</dbReference>
<sequence>MNENFPVHWLGEIVEEIYLRKPKEITLSTGKTPSGHIHLGILREIIICDALRRIFEEDGKKVNNLLFFDSLDAAKRFPPYIAIDFQNEHIGKPFAMIPCPNEDCRCESYAHHYGNELIGVFPDFGIKINVIWTHELYKTKEMQEKIKIALENTKLIKEILRKYILPTLKEGDKDDFKKMQK</sequence>
<dbReference type="InterPro" id="IPR014729">
    <property type="entry name" value="Rossmann-like_a/b/a_fold"/>
</dbReference>
<dbReference type="GO" id="GO:0006430">
    <property type="term" value="P:lysyl-tRNA aminoacylation"/>
    <property type="evidence" value="ECO:0007669"/>
    <property type="project" value="InterPro"/>
</dbReference>
<dbReference type="GO" id="GO:0004824">
    <property type="term" value="F:lysine-tRNA ligase activity"/>
    <property type="evidence" value="ECO:0007669"/>
    <property type="project" value="InterPro"/>
</dbReference>
<dbReference type="Pfam" id="PF01921">
    <property type="entry name" value="tRNA-synt_1f"/>
    <property type="match status" value="1"/>
</dbReference>
<proteinExistence type="predicted"/>
<dbReference type="AlphaFoldDB" id="X0U8S2"/>
<evidence type="ECO:0008006" key="3">
    <source>
        <dbReference type="Google" id="ProtNLM"/>
    </source>
</evidence>
<dbReference type="GO" id="GO:0005524">
    <property type="term" value="F:ATP binding"/>
    <property type="evidence" value="ECO:0007669"/>
    <property type="project" value="InterPro"/>
</dbReference>
<dbReference type="Gene3D" id="3.40.50.620">
    <property type="entry name" value="HUPs"/>
    <property type="match status" value="1"/>
</dbReference>
<accession>X0U8S2</accession>
<dbReference type="SUPFAM" id="SSF52374">
    <property type="entry name" value="Nucleotidylyl transferase"/>
    <property type="match status" value="1"/>
</dbReference>
<evidence type="ECO:0000256" key="1">
    <source>
        <dbReference type="ARBA" id="ARBA00022490"/>
    </source>
</evidence>
<gene>
    <name evidence="2" type="ORF">S01H1_43783</name>
</gene>
<dbReference type="InterPro" id="IPR002904">
    <property type="entry name" value="Lys-tRNA-ligase"/>
</dbReference>
<name>X0U8S2_9ZZZZ</name>
<comment type="caution">
    <text evidence="2">The sequence shown here is derived from an EMBL/GenBank/DDBJ whole genome shotgun (WGS) entry which is preliminary data.</text>
</comment>
<protein>
    <recommendedName>
        <fullName evidence="3">Lysine--tRNA ligase</fullName>
    </recommendedName>
</protein>
<organism evidence="2">
    <name type="scientific">marine sediment metagenome</name>
    <dbReference type="NCBI Taxonomy" id="412755"/>
    <lineage>
        <taxon>unclassified sequences</taxon>
        <taxon>metagenomes</taxon>
        <taxon>ecological metagenomes</taxon>
    </lineage>
</organism>
<keyword evidence="1" id="KW-0963">Cytoplasm</keyword>
<reference evidence="2" key="1">
    <citation type="journal article" date="2014" name="Front. Microbiol.">
        <title>High frequency of phylogenetically diverse reductive dehalogenase-homologous genes in deep subseafloor sedimentary metagenomes.</title>
        <authorList>
            <person name="Kawai M."/>
            <person name="Futagami T."/>
            <person name="Toyoda A."/>
            <person name="Takaki Y."/>
            <person name="Nishi S."/>
            <person name="Hori S."/>
            <person name="Arai W."/>
            <person name="Tsubouchi T."/>
            <person name="Morono Y."/>
            <person name="Uchiyama I."/>
            <person name="Ito T."/>
            <person name="Fujiyama A."/>
            <person name="Inagaki F."/>
            <person name="Takami H."/>
        </authorList>
    </citation>
    <scope>NUCLEOTIDE SEQUENCE</scope>
    <source>
        <strain evidence="2">Expedition CK06-06</strain>
    </source>
</reference>
<feature type="non-terminal residue" evidence="2">
    <location>
        <position position="181"/>
    </location>
</feature>